<dbReference type="EMBL" id="MFBF01000058">
    <property type="protein sequence ID" value="OGD89938.1"/>
    <property type="molecule type" value="Genomic_DNA"/>
</dbReference>
<dbReference type="InterPro" id="IPR018357">
    <property type="entry name" value="Hexapep_transf_CS"/>
</dbReference>
<dbReference type="CDD" id="cd04647">
    <property type="entry name" value="LbH_MAT_like"/>
    <property type="match status" value="1"/>
</dbReference>
<dbReference type="InterPro" id="IPR011004">
    <property type="entry name" value="Trimer_LpxA-like_sf"/>
</dbReference>
<dbReference type="GO" id="GO:0005829">
    <property type="term" value="C:cytosol"/>
    <property type="evidence" value="ECO:0007669"/>
    <property type="project" value="TreeGrafter"/>
</dbReference>
<dbReference type="PANTHER" id="PTHR23416">
    <property type="entry name" value="SIALIC ACID SYNTHASE-RELATED"/>
    <property type="match status" value="1"/>
</dbReference>
<proteinExistence type="inferred from homology"/>
<dbReference type="SUPFAM" id="SSF51161">
    <property type="entry name" value="Trimeric LpxA-like enzymes"/>
    <property type="match status" value="1"/>
</dbReference>
<dbReference type="GO" id="GO:0008374">
    <property type="term" value="F:O-acyltransferase activity"/>
    <property type="evidence" value="ECO:0007669"/>
    <property type="project" value="TreeGrafter"/>
</dbReference>
<dbReference type="STRING" id="1797716.A3D07_04390"/>
<name>A0A1F5GDJ9_9BACT</name>
<accession>A0A1F5GDJ9</accession>
<organism evidence="4 5">
    <name type="scientific">Candidatus Curtissbacteria bacterium RIFCSPHIGHO2_02_FULL_42_15</name>
    <dbReference type="NCBI Taxonomy" id="1797716"/>
    <lineage>
        <taxon>Bacteria</taxon>
        <taxon>Candidatus Curtissiibacteriota</taxon>
    </lineage>
</organism>
<dbReference type="AlphaFoldDB" id="A0A1F5GDJ9"/>
<evidence type="ECO:0000313" key="4">
    <source>
        <dbReference type="EMBL" id="OGD89938.1"/>
    </source>
</evidence>
<reference evidence="4 5" key="1">
    <citation type="journal article" date="2016" name="Nat. Commun.">
        <title>Thousands of microbial genomes shed light on interconnected biogeochemical processes in an aquifer system.</title>
        <authorList>
            <person name="Anantharaman K."/>
            <person name="Brown C.T."/>
            <person name="Hug L.A."/>
            <person name="Sharon I."/>
            <person name="Castelle C.J."/>
            <person name="Probst A.J."/>
            <person name="Thomas B.C."/>
            <person name="Singh A."/>
            <person name="Wilkins M.J."/>
            <person name="Karaoz U."/>
            <person name="Brodie E.L."/>
            <person name="Williams K.H."/>
            <person name="Hubbard S.S."/>
            <person name="Banfield J.F."/>
        </authorList>
    </citation>
    <scope>NUCLEOTIDE SEQUENCE [LARGE SCALE GENOMIC DNA]</scope>
</reference>
<dbReference type="Proteomes" id="UP000177124">
    <property type="component" value="Unassembled WGS sequence"/>
</dbReference>
<gene>
    <name evidence="4" type="ORF">A3D07_04390</name>
</gene>
<evidence type="ECO:0008006" key="6">
    <source>
        <dbReference type="Google" id="ProtNLM"/>
    </source>
</evidence>
<evidence type="ECO:0000256" key="2">
    <source>
        <dbReference type="ARBA" id="ARBA00022679"/>
    </source>
</evidence>
<evidence type="ECO:0000313" key="5">
    <source>
        <dbReference type="Proteomes" id="UP000177124"/>
    </source>
</evidence>
<dbReference type="InterPro" id="IPR051159">
    <property type="entry name" value="Hexapeptide_acetyltransf"/>
</dbReference>
<comment type="caution">
    <text evidence="4">The sequence shown here is derived from an EMBL/GenBank/DDBJ whole genome shotgun (WGS) entry which is preliminary data.</text>
</comment>
<protein>
    <recommendedName>
        <fullName evidence="6">Acetyltransferase</fullName>
    </recommendedName>
</protein>
<dbReference type="InterPro" id="IPR001451">
    <property type="entry name" value="Hexapep"/>
</dbReference>
<dbReference type="PROSITE" id="PS00101">
    <property type="entry name" value="HEXAPEP_TRANSFERASES"/>
    <property type="match status" value="1"/>
</dbReference>
<keyword evidence="3" id="KW-0677">Repeat</keyword>
<comment type="similarity">
    <text evidence="1">Belongs to the transferase hexapeptide repeat family.</text>
</comment>
<evidence type="ECO:0000256" key="3">
    <source>
        <dbReference type="ARBA" id="ARBA00022737"/>
    </source>
</evidence>
<dbReference type="Pfam" id="PF00132">
    <property type="entry name" value="Hexapep"/>
    <property type="match status" value="1"/>
</dbReference>
<evidence type="ECO:0000256" key="1">
    <source>
        <dbReference type="ARBA" id="ARBA00007274"/>
    </source>
</evidence>
<dbReference type="Gene3D" id="2.160.10.10">
    <property type="entry name" value="Hexapeptide repeat proteins"/>
    <property type="match status" value="1"/>
</dbReference>
<dbReference type="PANTHER" id="PTHR23416:SF23">
    <property type="entry name" value="ACETYLTRANSFERASE C18B11.09C-RELATED"/>
    <property type="match status" value="1"/>
</dbReference>
<keyword evidence="2" id="KW-0808">Transferase</keyword>
<sequence length="174" mass="18874">MIIDLELLVLNFVSCTIPFHSIRKLFYRAAGVKIGTNSFIHMGARFYLPKGVLIGDGTVIGEHCFMDGRASLKIGSNVDIASDVMIYNSEHDINSQGFDPVEEPVEIEDYAFIGPQAIILPGVKIGKGAVVGAGAVVTKDVAPFKVVGGVPAKEIGERRNKNPNYRLGRARLFQ</sequence>